<protein>
    <recommendedName>
        <fullName evidence="6">AP2/ERF domain-containing protein</fullName>
    </recommendedName>
</protein>
<evidence type="ECO:0000259" key="6">
    <source>
        <dbReference type="PROSITE" id="PS51032"/>
    </source>
</evidence>
<evidence type="ECO:0000256" key="2">
    <source>
        <dbReference type="ARBA" id="ARBA00023015"/>
    </source>
</evidence>
<keyword evidence="4" id="KW-0804">Transcription</keyword>
<gene>
    <name evidence="7" type="ORF">CASFOL_006412</name>
</gene>
<dbReference type="Gene3D" id="3.30.730.10">
    <property type="entry name" value="AP2/ERF domain"/>
    <property type="match status" value="1"/>
</dbReference>
<name>A0ABD3E784_9LAMI</name>
<dbReference type="PANTHER" id="PTHR31194:SF62">
    <property type="entry name" value="ETHYLENE-RESPONSIVE TRANSCRIPTION FACTOR ERF118"/>
    <property type="match status" value="1"/>
</dbReference>
<evidence type="ECO:0000256" key="1">
    <source>
        <dbReference type="ARBA" id="ARBA00004123"/>
    </source>
</evidence>
<sequence length="130" mass="14580">MRKWGKFAAEIRDPIQKRRIWLGTFSTEEEAARAYNSKKREIEEMVKVKRDEKSSDLLSPTSALEIEAAMELSGGVGVSGENEAAENLEAEEPGFFRGVQIVDENGFFVGDFRKLDDLSICADEYGVILD</sequence>
<dbReference type="SMART" id="SM00380">
    <property type="entry name" value="AP2"/>
    <property type="match status" value="1"/>
</dbReference>
<evidence type="ECO:0000256" key="4">
    <source>
        <dbReference type="ARBA" id="ARBA00023163"/>
    </source>
</evidence>
<evidence type="ECO:0000313" key="8">
    <source>
        <dbReference type="Proteomes" id="UP001632038"/>
    </source>
</evidence>
<dbReference type="InterPro" id="IPR016177">
    <property type="entry name" value="DNA-bd_dom_sf"/>
</dbReference>
<comment type="caution">
    <text evidence="7">The sequence shown here is derived from an EMBL/GenBank/DDBJ whole genome shotgun (WGS) entry which is preliminary data.</text>
</comment>
<comment type="subcellular location">
    <subcellularLocation>
        <location evidence="1">Nucleus</location>
    </subcellularLocation>
</comment>
<keyword evidence="3" id="KW-0238">DNA-binding</keyword>
<proteinExistence type="predicted"/>
<accession>A0ABD3E784</accession>
<evidence type="ECO:0000256" key="3">
    <source>
        <dbReference type="ARBA" id="ARBA00023125"/>
    </source>
</evidence>
<dbReference type="PROSITE" id="PS51032">
    <property type="entry name" value="AP2_ERF"/>
    <property type="match status" value="1"/>
</dbReference>
<evidence type="ECO:0000313" key="7">
    <source>
        <dbReference type="EMBL" id="KAL3650009.1"/>
    </source>
</evidence>
<feature type="domain" description="AP2/ERF" evidence="6">
    <location>
        <begin position="1"/>
        <end position="53"/>
    </location>
</feature>
<organism evidence="7 8">
    <name type="scientific">Castilleja foliolosa</name>
    <dbReference type="NCBI Taxonomy" id="1961234"/>
    <lineage>
        <taxon>Eukaryota</taxon>
        <taxon>Viridiplantae</taxon>
        <taxon>Streptophyta</taxon>
        <taxon>Embryophyta</taxon>
        <taxon>Tracheophyta</taxon>
        <taxon>Spermatophyta</taxon>
        <taxon>Magnoliopsida</taxon>
        <taxon>eudicotyledons</taxon>
        <taxon>Gunneridae</taxon>
        <taxon>Pentapetalae</taxon>
        <taxon>asterids</taxon>
        <taxon>lamiids</taxon>
        <taxon>Lamiales</taxon>
        <taxon>Orobanchaceae</taxon>
        <taxon>Pedicularideae</taxon>
        <taxon>Castillejinae</taxon>
        <taxon>Castilleja</taxon>
    </lineage>
</organism>
<dbReference type="EMBL" id="JAVIJP010000007">
    <property type="protein sequence ID" value="KAL3650009.1"/>
    <property type="molecule type" value="Genomic_DNA"/>
</dbReference>
<dbReference type="AlphaFoldDB" id="A0ABD3E784"/>
<dbReference type="InterPro" id="IPR050913">
    <property type="entry name" value="AP2/ERF_ERF"/>
</dbReference>
<keyword evidence="2" id="KW-0805">Transcription regulation</keyword>
<dbReference type="PANTHER" id="PTHR31194">
    <property type="entry name" value="SHN SHINE , DNA BINDING / TRANSCRIPTION FACTOR"/>
    <property type="match status" value="1"/>
</dbReference>
<reference evidence="8" key="1">
    <citation type="journal article" date="2024" name="IScience">
        <title>Strigolactones Initiate the Formation of Haustorium-like Structures in Castilleja.</title>
        <authorList>
            <person name="Buerger M."/>
            <person name="Peterson D."/>
            <person name="Chory J."/>
        </authorList>
    </citation>
    <scope>NUCLEOTIDE SEQUENCE [LARGE SCALE GENOMIC DNA]</scope>
</reference>
<dbReference type="GO" id="GO:0005634">
    <property type="term" value="C:nucleus"/>
    <property type="evidence" value="ECO:0007669"/>
    <property type="project" value="UniProtKB-SubCell"/>
</dbReference>
<keyword evidence="5" id="KW-0539">Nucleus</keyword>
<dbReference type="Proteomes" id="UP001632038">
    <property type="component" value="Unassembled WGS sequence"/>
</dbReference>
<evidence type="ECO:0000256" key="5">
    <source>
        <dbReference type="ARBA" id="ARBA00023242"/>
    </source>
</evidence>
<dbReference type="InterPro" id="IPR001471">
    <property type="entry name" value="AP2/ERF_dom"/>
</dbReference>
<dbReference type="InterPro" id="IPR036955">
    <property type="entry name" value="AP2/ERF_dom_sf"/>
</dbReference>
<dbReference type="GO" id="GO:0003677">
    <property type="term" value="F:DNA binding"/>
    <property type="evidence" value="ECO:0007669"/>
    <property type="project" value="UniProtKB-KW"/>
</dbReference>
<dbReference type="SUPFAM" id="SSF54171">
    <property type="entry name" value="DNA-binding domain"/>
    <property type="match status" value="1"/>
</dbReference>
<keyword evidence="8" id="KW-1185">Reference proteome</keyword>
<dbReference type="CDD" id="cd00018">
    <property type="entry name" value="AP2"/>
    <property type="match status" value="1"/>
</dbReference>